<dbReference type="Gene3D" id="1.20.1440.20">
    <property type="entry name" value="LemA-like domain"/>
    <property type="match status" value="1"/>
</dbReference>
<dbReference type="RefSeq" id="YP_009218282.1">
    <property type="nucleotide sequence ID" value="NC_029009.1"/>
</dbReference>
<keyword evidence="3 6" id="KW-0812">Transmembrane</keyword>
<organism evidence="7 8">
    <name type="scientific">Enterococcus phage EFDG1</name>
    <dbReference type="NCBI Taxonomy" id="1597976"/>
    <lineage>
        <taxon>Viruses</taxon>
        <taxon>Duplodnaviria</taxon>
        <taxon>Heunggongvirae</taxon>
        <taxon>Uroviricota</taxon>
        <taxon>Caudoviricetes</taxon>
        <taxon>Herelleviridae</taxon>
        <taxon>Brockvirinae</taxon>
        <taxon>Schiekvirus</taxon>
        <taxon>Schiekvirus EFDG1</taxon>
    </lineage>
</organism>
<evidence type="ECO:0000256" key="4">
    <source>
        <dbReference type="ARBA" id="ARBA00022989"/>
    </source>
</evidence>
<dbReference type="InterPro" id="IPR007156">
    <property type="entry name" value="MamQ_LemA"/>
</dbReference>
<evidence type="ECO:0000313" key="7">
    <source>
        <dbReference type="EMBL" id="AJP61388.1"/>
    </source>
</evidence>
<keyword evidence="8" id="KW-1185">Reference proteome</keyword>
<dbReference type="GO" id="GO:0016020">
    <property type="term" value="C:membrane"/>
    <property type="evidence" value="ECO:0007669"/>
    <property type="project" value="UniProtKB-SubCell"/>
</dbReference>
<dbReference type="InterPro" id="IPR023353">
    <property type="entry name" value="LemA-like_dom_sf"/>
</dbReference>
<evidence type="ECO:0000256" key="2">
    <source>
        <dbReference type="ARBA" id="ARBA00008854"/>
    </source>
</evidence>
<dbReference type="GeneID" id="26644399"/>
<comment type="subcellular location">
    <subcellularLocation>
        <location evidence="1">Membrane</location>
        <topology evidence="1">Single-pass membrane protein</topology>
    </subcellularLocation>
</comment>
<accession>A0A0C5K8T5</accession>
<sequence>MNKANTIIVSLVGVLLLGIVAFFGVKHVENRAISYEVSIEQAYGDLNTEENRRVDLFQNLVDAIESYNNYEKSTLELIVKARQQAETGKVDSAKTTLNAVVEKYPELKSQDNYKQAMKEFSITENRVASHRKAYNRQISDYKRFTRTFLNRKLLALQGYEVQDYELLTIPVEPKGHTDLFSK</sequence>
<evidence type="ECO:0000256" key="3">
    <source>
        <dbReference type="ARBA" id="ARBA00022692"/>
    </source>
</evidence>
<protein>
    <submittedName>
        <fullName evidence="7">LemA family protein</fullName>
    </submittedName>
</protein>
<dbReference type="SUPFAM" id="SSF140478">
    <property type="entry name" value="LemA-like"/>
    <property type="match status" value="1"/>
</dbReference>
<keyword evidence="4 6" id="KW-1133">Transmembrane helix</keyword>
<dbReference type="Pfam" id="PF04011">
    <property type="entry name" value="LemA"/>
    <property type="match status" value="1"/>
</dbReference>
<evidence type="ECO:0000256" key="5">
    <source>
        <dbReference type="ARBA" id="ARBA00023136"/>
    </source>
</evidence>
<name>A0A0C5K8T5_9CAUD</name>
<evidence type="ECO:0000256" key="1">
    <source>
        <dbReference type="ARBA" id="ARBA00004167"/>
    </source>
</evidence>
<reference evidence="7 8" key="1">
    <citation type="journal article" date="2015" name="Appl. Environ. Microbiol.">
        <title>Targeting Enterococcus faecalis Biofilms with Phage Therapy.</title>
        <authorList>
            <person name="Khalifa L."/>
            <person name="Brosh Y."/>
            <person name="Gelman D."/>
            <person name="Coppenhagen-Glazer S."/>
            <person name="Beyth S."/>
            <person name="Poradosu-Cohen R."/>
            <person name="Que Y.A."/>
            <person name="Beyth N."/>
            <person name="Hazan R."/>
        </authorList>
    </citation>
    <scope>NUCLEOTIDE SEQUENCE [LARGE SCALE GENOMIC DNA]</scope>
</reference>
<comment type="similarity">
    <text evidence="2">Belongs to the LemA family.</text>
</comment>
<evidence type="ECO:0000313" key="8">
    <source>
        <dbReference type="Proteomes" id="UP000032402"/>
    </source>
</evidence>
<dbReference type="PANTHER" id="PTHR34478:SF2">
    <property type="entry name" value="MEMBRANE PROTEIN"/>
    <property type="match status" value="1"/>
</dbReference>
<dbReference type="KEGG" id="vg:26644399"/>
<dbReference type="Proteomes" id="UP000032402">
    <property type="component" value="Segment"/>
</dbReference>
<proteinExistence type="inferred from homology"/>
<feature type="transmembrane region" description="Helical" evidence="6">
    <location>
        <begin position="6"/>
        <end position="25"/>
    </location>
</feature>
<evidence type="ECO:0000256" key="6">
    <source>
        <dbReference type="SAM" id="Phobius"/>
    </source>
</evidence>
<dbReference type="EMBL" id="KP339049">
    <property type="protein sequence ID" value="AJP61388.1"/>
    <property type="molecule type" value="Genomic_DNA"/>
</dbReference>
<keyword evidence="5 6" id="KW-0472">Membrane</keyword>
<dbReference type="PANTHER" id="PTHR34478">
    <property type="entry name" value="PROTEIN LEMA"/>
    <property type="match status" value="1"/>
</dbReference>